<reference evidence="1" key="2">
    <citation type="journal article" date="2007" name="Science">
        <title>Genome sequence of Aedes aegypti, a major arbovirus vector.</title>
        <authorList>
            <person name="Nene V."/>
            <person name="Wortman J.R."/>
            <person name="Lawson D."/>
            <person name="Haas B."/>
            <person name="Kodira C."/>
            <person name="Tu Z.J."/>
            <person name="Loftus B."/>
            <person name="Xi Z."/>
            <person name="Megy K."/>
            <person name="Grabherr M."/>
            <person name="Ren Q."/>
            <person name="Zdobnov E.M."/>
            <person name="Lobo N.F."/>
            <person name="Campbell K.S."/>
            <person name="Brown S.E."/>
            <person name="Bonaldo M.F."/>
            <person name="Zhu J."/>
            <person name="Sinkins S.P."/>
            <person name="Hogenkamp D.G."/>
            <person name="Amedeo P."/>
            <person name="Arensburger P."/>
            <person name="Atkinson P.W."/>
            <person name="Bidwell S."/>
            <person name="Biedler J."/>
            <person name="Birney E."/>
            <person name="Bruggner R.V."/>
            <person name="Costas J."/>
            <person name="Coy M.R."/>
            <person name="Crabtree J."/>
            <person name="Crawford M."/>
            <person name="Debruyn B."/>
            <person name="Decaprio D."/>
            <person name="Eiglmeier K."/>
            <person name="Eisenstadt E."/>
            <person name="El-Dorry H."/>
            <person name="Gelbart W.M."/>
            <person name="Gomes S.L."/>
            <person name="Hammond M."/>
            <person name="Hannick L.I."/>
            <person name="Hogan J.R."/>
            <person name="Holmes M.H."/>
            <person name="Jaffe D."/>
            <person name="Johnston J.S."/>
            <person name="Kennedy R.C."/>
            <person name="Koo H."/>
            <person name="Kravitz S."/>
            <person name="Kriventseva E.V."/>
            <person name="Kulp D."/>
            <person name="Labutti K."/>
            <person name="Lee E."/>
            <person name="Li S."/>
            <person name="Lovin D.D."/>
            <person name="Mao C."/>
            <person name="Mauceli E."/>
            <person name="Menck C.F."/>
            <person name="Miller J.R."/>
            <person name="Montgomery P."/>
            <person name="Mori A."/>
            <person name="Nascimento A.L."/>
            <person name="Naveira H.F."/>
            <person name="Nusbaum C."/>
            <person name="O'leary S."/>
            <person name="Orvis J."/>
            <person name="Pertea M."/>
            <person name="Quesneville H."/>
            <person name="Reidenbach K.R."/>
            <person name="Rogers Y.H."/>
            <person name="Roth C.W."/>
            <person name="Schneider J.R."/>
            <person name="Schatz M."/>
            <person name="Shumway M."/>
            <person name="Stanke M."/>
            <person name="Stinson E.O."/>
            <person name="Tubio J.M."/>
            <person name="Vanzee J.P."/>
            <person name="Verjovski-Almeida S."/>
            <person name="Werner D."/>
            <person name="White O."/>
            <person name="Wyder S."/>
            <person name="Zeng Q."/>
            <person name="Zhao Q."/>
            <person name="Zhao Y."/>
            <person name="Hill C.A."/>
            <person name="Raikhel A.S."/>
            <person name="Soares M.B."/>
            <person name="Knudson D.L."/>
            <person name="Lee N.H."/>
            <person name="Galagan J."/>
            <person name="Salzberg S.L."/>
            <person name="Paulsen I.T."/>
            <person name="Dimopoulos G."/>
            <person name="Collins F.H."/>
            <person name="Birren B."/>
            <person name="Fraser-Liggett C.M."/>
            <person name="Severson D.W."/>
        </authorList>
    </citation>
    <scope>NUCLEOTIDE SEQUENCE [LARGE SCALE GENOMIC DNA]</scope>
    <source>
        <strain evidence="1">Liverpool</strain>
    </source>
</reference>
<feature type="non-terminal residue" evidence="1">
    <location>
        <position position="1"/>
    </location>
</feature>
<dbReference type="EMBL" id="CH477228">
    <property type="protein sequence ID" value="EJY57400.1"/>
    <property type="molecule type" value="Genomic_DNA"/>
</dbReference>
<evidence type="ECO:0000313" key="1">
    <source>
        <dbReference type="EMBL" id="EJY57400.1"/>
    </source>
</evidence>
<organism evidence="1 2">
    <name type="scientific">Aedes aegypti</name>
    <name type="common">Yellowfever mosquito</name>
    <name type="synonym">Culex aegypti</name>
    <dbReference type="NCBI Taxonomy" id="7159"/>
    <lineage>
        <taxon>Eukaryota</taxon>
        <taxon>Metazoa</taxon>
        <taxon>Ecdysozoa</taxon>
        <taxon>Arthropoda</taxon>
        <taxon>Hexapoda</taxon>
        <taxon>Insecta</taxon>
        <taxon>Pterygota</taxon>
        <taxon>Neoptera</taxon>
        <taxon>Endopterygota</taxon>
        <taxon>Diptera</taxon>
        <taxon>Nematocera</taxon>
        <taxon>Culicoidea</taxon>
        <taxon>Culicidae</taxon>
        <taxon>Culicinae</taxon>
        <taxon>Aedini</taxon>
        <taxon>Aedes</taxon>
        <taxon>Stegomyia</taxon>
    </lineage>
</organism>
<gene>
    <name evidence="1" type="ORF">AaeL_AAEL017094</name>
</gene>
<accession>J9HY44</accession>
<dbReference type="HOGENOM" id="CLU_2694795_0_0_1"/>
<reference evidence="1" key="1">
    <citation type="submission" date="2005-10" db="EMBL/GenBank/DDBJ databases">
        <authorList>
            <person name="Loftus B.J."/>
            <person name="Nene V.M."/>
            <person name="Hannick L.I."/>
            <person name="Bidwell S."/>
            <person name="Haas B."/>
            <person name="Amedeo P."/>
            <person name="Orvis J."/>
            <person name="Wortman J.R."/>
            <person name="White O.R."/>
            <person name="Salzberg S."/>
            <person name="Shumway M."/>
            <person name="Koo H."/>
            <person name="Zhao Y."/>
            <person name="Holmes M."/>
            <person name="Miller J."/>
            <person name="Schatz M."/>
            <person name="Pop M."/>
            <person name="Pai G."/>
            <person name="Utterback T."/>
            <person name="Rogers Y.-H."/>
            <person name="Kravitz S."/>
            <person name="Fraser C.M."/>
        </authorList>
    </citation>
    <scope>NUCLEOTIDE SEQUENCE</scope>
    <source>
        <strain evidence="1">Liverpool</strain>
    </source>
</reference>
<name>J9HY44_AEDAE</name>
<sequence>HSINTIDPTVFSYIVHNKTTKLFKHPLIFDYCYCLFRLPIYPVFQVVSSKKIKSKIISTNPTAKLTEHKQRTKI</sequence>
<proteinExistence type="predicted"/>
<dbReference type="Proteomes" id="UP000682892">
    <property type="component" value="Unassembled WGS sequence"/>
</dbReference>
<protein>
    <submittedName>
        <fullName evidence="1">AAEL017094-PA</fullName>
    </submittedName>
</protein>
<reference evidence="1" key="3">
    <citation type="submission" date="2012-09" db="EMBL/GenBank/DDBJ databases">
        <authorList>
            <consortium name="VectorBase"/>
        </authorList>
    </citation>
    <scope>NUCLEOTIDE SEQUENCE</scope>
    <source>
        <strain evidence="1">Liverpool</strain>
    </source>
</reference>
<dbReference type="PaxDb" id="7159-AAEL017094-PA"/>
<evidence type="ECO:0000313" key="2">
    <source>
        <dbReference type="Proteomes" id="UP000682892"/>
    </source>
</evidence>
<dbReference type="AlphaFoldDB" id="J9HY44"/>